<sequence length="134" mass="15193">MNLDTRINAFGGGTSIVGVIREPSGADPKADIKPDGIGRLELENGDFYEGEFKDGMFDGKGRLKMKDGKLYEGTWSMNMREGQGKELWLDGKSYEGSFKRDQKNGYGKKPLPKLTPRCLQVARWKLIHRLLQRR</sequence>
<dbReference type="InterPro" id="IPR003409">
    <property type="entry name" value="MORN"/>
</dbReference>
<keyword evidence="2" id="KW-0418">Kinase</keyword>
<dbReference type="AlphaFoldDB" id="L7VWF7"/>
<reference evidence="2" key="1">
    <citation type="submission" date="2012-09" db="EMBL/GenBank/DDBJ databases">
        <title>Metagenomic Characterization of a Microbial Community in Wastewater Detects High Levels of Antibiotic Resistance.</title>
        <authorList>
            <person name="Abrams M."/>
            <person name="Caldwell A."/>
            <person name="Vandaei E."/>
            <person name="Lee W."/>
            <person name="Perrott J."/>
            <person name="Khan S.Y."/>
            <person name="Ta J."/>
            <person name="Romero D."/>
            <person name="Nguyen V."/>
            <person name="Pourmand N."/>
            <person name="Ouverney C.C."/>
        </authorList>
    </citation>
    <scope>NUCLEOTIDE SEQUENCE</scope>
</reference>
<keyword evidence="2" id="KW-0808">Transferase</keyword>
<proteinExistence type="predicted"/>
<dbReference type="Gene3D" id="2.20.110.10">
    <property type="entry name" value="Histone H3 K4-specific methyltransferase SET7/9 N-terminal domain"/>
    <property type="match status" value="2"/>
</dbReference>
<name>L7VWF7_9BACT</name>
<keyword evidence="1" id="KW-0677">Repeat</keyword>
<accession>L7VWF7</accession>
<dbReference type="PANTHER" id="PTHR43215:SF14">
    <property type="entry name" value="RADIAL SPOKE HEAD 1 HOMOLOG"/>
    <property type="match status" value="1"/>
</dbReference>
<protein>
    <submittedName>
        <fullName evidence="2">Putative phosphatidylinositol-4-phosphate 5-kinase</fullName>
    </submittedName>
</protein>
<evidence type="ECO:0000256" key="1">
    <source>
        <dbReference type="ARBA" id="ARBA00022737"/>
    </source>
</evidence>
<dbReference type="GO" id="GO:0016301">
    <property type="term" value="F:kinase activity"/>
    <property type="evidence" value="ECO:0007669"/>
    <property type="project" value="UniProtKB-KW"/>
</dbReference>
<dbReference type="SMART" id="SM00698">
    <property type="entry name" value="MORN"/>
    <property type="match status" value="3"/>
</dbReference>
<dbReference type="GO" id="GO:0005829">
    <property type="term" value="C:cytosol"/>
    <property type="evidence" value="ECO:0007669"/>
    <property type="project" value="TreeGrafter"/>
</dbReference>
<dbReference type="PANTHER" id="PTHR43215">
    <property type="entry name" value="RADIAL SPOKE HEAD 1 HOMOLOG"/>
    <property type="match status" value="1"/>
</dbReference>
<dbReference type="EMBL" id="JX649881">
    <property type="protein sequence ID" value="AGC71721.1"/>
    <property type="molecule type" value="Genomic_DNA"/>
</dbReference>
<dbReference type="Pfam" id="PF02493">
    <property type="entry name" value="MORN"/>
    <property type="match status" value="3"/>
</dbReference>
<evidence type="ECO:0000313" key="2">
    <source>
        <dbReference type="EMBL" id="AGC71721.1"/>
    </source>
</evidence>
<dbReference type="SUPFAM" id="SSF82185">
    <property type="entry name" value="Histone H3 K4-specific methyltransferase SET7/9 N-terminal domain"/>
    <property type="match status" value="1"/>
</dbReference>
<organism evidence="2">
    <name type="scientific">uncultured bacterium A1Q1_fos_504</name>
    <dbReference type="NCBI Taxonomy" id="1256580"/>
    <lineage>
        <taxon>Bacteria</taxon>
        <taxon>environmental samples</taxon>
    </lineage>
</organism>